<dbReference type="InterPro" id="IPR005335">
    <property type="entry name" value="Terminase_ssu"/>
</dbReference>
<dbReference type="EMBL" id="RQGT01000037">
    <property type="protein sequence ID" value="TGM18784.1"/>
    <property type="molecule type" value="Genomic_DNA"/>
</dbReference>
<sequence length="170" mass="19335">MRKLFVENLVFVHQLNQTRAYMETYGTQNVNSANACASRLLGIASVREYRNKLLGEVLEVRKAELESIFVTVNREIALAEVADYIDESGEVSLDRMKSINPRAVKEISTTILYTKAGDEIVTRKFKLEGKQRSLEMIRRYLRLGETDEGKGREVSEGVIVYIPDDGRDSK</sequence>
<organism evidence="1 2">
    <name type="scientific">Leptospira stimsonii</name>
    <dbReference type="NCBI Taxonomy" id="2202203"/>
    <lineage>
        <taxon>Bacteria</taxon>
        <taxon>Pseudomonadati</taxon>
        <taxon>Spirochaetota</taxon>
        <taxon>Spirochaetia</taxon>
        <taxon>Leptospirales</taxon>
        <taxon>Leptospiraceae</taxon>
        <taxon>Leptospira</taxon>
    </lineage>
</organism>
<keyword evidence="2" id="KW-1185">Reference proteome</keyword>
<protein>
    <submittedName>
        <fullName evidence="1">Terminase small subunit</fullName>
    </submittedName>
</protein>
<comment type="caution">
    <text evidence="1">The sequence shown here is derived from an EMBL/GenBank/DDBJ whole genome shotgun (WGS) entry which is preliminary data.</text>
</comment>
<dbReference type="Pfam" id="PF03592">
    <property type="entry name" value="Terminase_2"/>
    <property type="match status" value="1"/>
</dbReference>
<gene>
    <name evidence="1" type="ORF">EHQ90_06425</name>
</gene>
<accession>A0ABY2N8Y9</accession>
<evidence type="ECO:0000313" key="1">
    <source>
        <dbReference type="EMBL" id="TGM18784.1"/>
    </source>
</evidence>
<evidence type="ECO:0000313" key="2">
    <source>
        <dbReference type="Proteomes" id="UP000297422"/>
    </source>
</evidence>
<dbReference type="Proteomes" id="UP000297422">
    <property type="component" value="Unassembled WGS sequence"/>
</dbReference>
<proteinExistence type="predicted"/>
<reference evidence="2" key="1">
    <citation type="journal article" date="2019" name="PLoS Negl. Trop. Dis.">
        <title>Revisiting the worldwide diversity of Leptospira species in the environment.</title>
        <authorList>
            <person name="Vincent A.T."/>
            <person name="Schiettekatte O."/>
            <person name="Bourhy P."/>
            <person name="Veyrier F.J."/>
            <person name="Picardeau M."/>
        </authorList>
    </citation>
    <scope>NUCLEOTIDE SEQUENCE [LARGE SCALE GENOMIC DNA]</scope>
    <source>
        <strain evidence="2">201702407</strain>
    </source>
</reference>
<name>A0ABY2N8Y9_9LEPT</name>